<keyword evidence="8 12" id="KW-0808">Transferase</keyword>
<comment type="pathway">
    <text evidence="2">Cofactor biosynthesis; NAD(+) biosynthesis; nicotinate D-ribonucleotide from quinolinate: step 1/1.</text>
</comment>
<gene>
    <name evidence="15" type="ORF">DFR34_101326</name>
</gene>
<dbReference type="GO" id="GO:0009435">
    <property type="term" value="P:NAD+ biosynthetic process"/>
    <property type="evidence" value="ECO:0007669"/>
    <property type="project" value="UniProtKB-UniPathway"/>
</dbReference>
<keyword evidence="16" id="KW-1185">Reference proteome</keyword>
<keyword evidence="7 12" id="KW-0328">Glycosyltransferase</keyword>
<organism evidence="15 16">
    <name type="scientific">Rivihabitans pingtungensis</name>
    <dbReference type="NCBI Taxonomy" id="1054498"/>
    <lineage>
        <taxon>Bacteria</taxon>
        <taxon>Pseudomonadati</taxon>
        <taxon>Pseudomonadota</taxon>
        <taxon>Betaproteobacteria</taxon>
        <taxon>Neisseriales</taxon>
        <taxon>Aquaspirillaceae</taxon>
        <taxon>Rivihabitans</taxon>
    </lineage>
</organism>
<dbReference type="GO" id="GO:0005737">
    <property type="term" value="C:cytoplasm"/>
    <property type="evidence" value="ECO:0007669"/>
    <property type="project" value="TreeGrafter"/>
</dbReference>
<evidence type="ECO:0000256" key="1">
    <source>
        <dbReference type="ARBA" id="ARBA00003237"/>
    </source>
</evidence>
<dbReference type="GO" id="GO:0004514">
    <property type="term" value="F:nicotinate-nucleotide diphosphorylase (carboxylating) activity"/>
    <property type="evidence" value="ECO:0007669"/>
    <property type="project" value="UniProtKB-EC"/>
</dbReference>
<dbReference type="EMBL" id="QJKI01000001">
    <property type="protein sequence ID" value="PXX82092.1"/>
    <property type="molecule type" value="Genomic_DNA"/>
</dbReference>
<evidence type="ECO:0000313" key="15">
    <source>
        <dbReference type="EMBL" id="PXX82092.1"/>
    </source>
</evidence>
<evidence type="ECO:0000256" key="5">
    <source>
        <dbReference type="ARBA" id="ARBA00011944"/>
    </source>
</evidence>
<evidence type="ECO:0000256" key="4">
    <source>
        <dbReference type="ARBA" id="ARBA00011218"/>
    </source>
</evidence>
<dbReference type="InterPro" id="IPR027277">
    <property type="entry name" value="NadC/ModD"/>
</dbReference>
<evidence type="ECO:0000256" key="11">
    <source>
        <dbReference type="ARBA" id="ARBA00069173"/>
    </source>
</evidence>
<evidence type="ECO:0000256" key="6">
    <source>
        <dbReference type="ARBA" id="ARBA00022642"/>
    </source>
</evidence>
<evidence type="ECO:0000256" key="2">
    <source>
        <dbReference type="ARBA" id="ARBA00004893"/>
    </source>
</evidence>
<dbReference type="OrthoDB" id="9782546at2"/>
<dbReference type="InterPro" id="IPR037128">
    <property type="entry name" value="Quinolinate_PRibosylTase_N_sf"/>
</dbReference>
<dbReference type="Gene3D" id="3.20.20.70">
    <property type="entry name" value="Aldolase class I"/>
    <property type="match status" value="1"/>
</dbReference>
<proteinExistence type="inferred from homology"/>
<dbReference type="Pfam" id="PF01729">
    <property type="entry name" value="QRPTase_C"/>
    <property type="match status" value="1"/>
</dbReference>
<evidence type="ECO:0000313" key="16">
    <source>
        <dbReference type="Proteomes" id="UP000247555"/>
    </source>
</evidence>
<dbReference type="InterPro" id="IPR013785">
    <property type="entry name" value="Aldolase_TIM"/>
</dbReference>
<dbReference type="EC" id="2.4.2.19" evidence="5"/>
<dbReference type="Gene3D" id="3.90.1170.20">
    <property type="entry name" value="Quinolinate phosphoribosyl transferase, N-terminal domain"/>
    <property type="match status" value="1"/>
</dbReference>
<dbReference type="PANTHER" id="PTHR32179:SF3">
    <property type="entry name" value="NICOTINATE-NUCLEOTIDE PYROPHOSPHORYLASE [CARBOXYLATING]"/>
    <property type="match status" value="1"/>
</dbReference>
<dbReference type="SUPFAM" id="SSF54675">
    <property type="entry name" value="Nicotinate/Quinolinate PRTase N-terminal domain-like"/>
    <property type="match status" value="1"/>
</dbReference>
<dbReference type="UniPathway" id="UPA00253">
    <property type="reaction ID" value="UER00331"/>
</dbReference>
<feature type="domain" description="Quinolinate phosphoribosyl transferase C-terminal" evidence="13">
    <location>
        <begin position="114"/>
        <end position="278"/>
    </location>
</feature>
<accession>A0A318KZQ3</accession>
<dbReference type="Pfam" id="PF02749">
    <property type="entry name" value="QRPTase_N"/>
    <property type="match status" value="1"/>
</dbReference>
<comment type="similarity">
    <text evidence="3 12">Belongs to the NadC/ModD family.</text>
</comment>
<dbReference type="InterPro" id="IPR004393">
    <property type="entry name" value="NadC"/>
</dbReference>
<dbReference type="FunFam" id="3.90.1170.20:FF:000001">
    <property type="entry name" value="Nicotinate-nucleotide diphosphorylase (Carboxylating)"/>
    <property type="match status" value="1"/>
</dbReference>
<evidence type="ECO:0000256" key="8">
    <source>
        <dbReference type="ARBA" id="ARBA00022679"/>
    </source>
</evidence>
<comment type="function">
    <text evidence="1">Involved in the catabolism of quinolinic acid (QA).</text>
</comment>
<dbReference type="PANTHER" id="PTHR32179">
    <property type="entry name" value="NICOTINATE-NUCLEOTIDE PYROPHOSPHORYLASE [CARBOXYLATING]"/>
    <property type="match status" value="1"/>
</dbReference>
<dbReference type="CDD" id="cd01572">
    <property type="entry name" value="QPRTase"/>
    <property type="match status" value="1"/>
</dbReference>
<dbReference type="AlphaFoldDB" id="A0A318KZQ3"/>
<comment type="catalytic activity">
    <reaction evidence="10">
        <text>nicotinate beta-D-ribonucleotide + CO2 + diphosphate = quinolinate + 5-phospho-alpha-D-ribose 1-diphosphate + 2 H(+)</text>
        <dbReference type="Rhea" id="RHEA:12733"/>
        <dbReference type="ChEBI" id="CHEBI:15378"/>
        <dbReference type="ChEBI" id="CHEBI:16526"/>
        <dbReference type="ChEBI" id="CHEBI:29959"/>
        <dbReference type="ChEBI" id="CHEBI:33019"/>
        <dbReference type="ChEBI" id="CHEBI:57502"/>
        <dbReference type="ChEBI" id="CHEBI:58017"/>
        <dbReference type="EC" id="2.4.2.19"/>
    </reaction>
</comment>
<evidence type="ECO:0000256" key="12">
    <source>
        <dbReference type="PIRNR" id="PIRNR006250"/>
    </source>
</evidence>
<comment type="caution">
    <text evidence="15">The sequence shown here is derived from an EMBL/GenBank/DDBJ whole genome shotgun (WGS) entry which is preliminary data.</text>
</comment>
<keyword evidence="6" id="KW-0662">Pyridine nucleotide biosynthesis</keyword>
<dbReference type="InterPro" id="IPR036068">
    <property type="entry name" value="Nicotinate_pribotase-like_C"/>
</dbReference>
<dbReference type="InterPro" id="IPR002638">
    <property type="entry name" value="Quinolinate_PRibosylTrfase_C"/>
</dbReference>
<dbReference type="FunFam" id="3.20.20.70:FF:000030">
    <property type="entry name" value="Nicotinate-nucleotide pyrophosphorylase, carboxylating"/>
    <property type="match status" value="1"/>
</dbReference>
<dbReference type="SUPFAM" id="SSF51690">
    <property type="entry name" value="Nicotinate/Quinolinate PRTase C-terminal domain-like"/>
    <property type="match status" value="1"/>
</dbReference>
<dbReference type="GO" id="GO:0034213">
    <property type="term" value="P:quinolinate catabolic process"/>
    <property type="evidence" value="ECO:0007669"/>
    <property type="project" value="TreeGrafter"/>
</dbReference>
<feature type="domain" description="Quinolinate phosphoribosyl transferase N-terminal" evidence="14">
    <location>
        <begin position="27"/>
        <end position="111"/>
    </location>
</feature>
<dbReference type="NCBIfam" id="TIGR00078">
    <property type="entry name" value="nadC"/>
    <property type="match status" value="1"/>
</dbReference>
<evidence type="ECO:0000256" key="7">
    <source>
        <dbReference type="ARBA" id="ARBA00022676"/>
    </source>
</evidence>
<evidence type="ECO:0000259" key="13">
    <source>
        <dbReference type="Pfam" id="PF01729"/>
    </source>
</evidence>
<dbReference type="RefSeq" id="WP_110389483.1">
    <property type="nucleotide sequence ID" value="NZ_JAKLKZ010000001.1"/>
</dbReference>
<evidence type="ECO:0000256" key="9">
    <source>
        <dbReference type="ARBA" id="ARBA00033102"/>
    </source>
</evidence>
<protein>
    <recommendedName>
        <fullName evidence="11">Probable nicotinate-nucleotide pyrophosphorylase [carboxylating]</fullName>
        <ecNumber evidence="5">2.4.2.19</ecNumber>
    </recommendedName>
    <alternativeName>
        <fullName evidence="9">Quinolinate phosphoribosyltransferase [decarboxylating]</fullName>
    </alternativeName>
</protein>
<evidence type="ECO:0000259" key="14">
    <source>
        <dbReference type="Pfam" id="PF02749"/>
    </source>
</evidence>
<name>A0A318KZQ3_9NEIS</name>
<sequence length="281" mass="29903">MSAVLPPSHLIAQHVSRALAEDIGPRDWTAELIPANAIGRATVVAREAAVIAGQAWFTECFRQVDPRCHVVWRVQEGEMVFADTELCTLDGPARALLTAERSALNFLQTLSATATLTRRYADAIAGYRSRIMDTRKTLPGLRVAQKYAVTVGGGVNQRVGLYDGILIKENHILAAGGIRPALEAAFAVAPSNVSVQIEVENLQELAEALDAGARLVLLDNMSLTDMRAAVQMAAGCAELEASGNVSLNTIAAIAATGVDRISIGKLTKDISAVDLSMRFAL</sequence>
<dbReference type="Proteomes" id="UP000247555">
    <property type="component" value="Unassembled WGS sequence"/>
</dbReference>
<reference evidence="15 16" key="1">
    <citation type="submission" date="2018-05" db="EMBL/GenBank/DDBJ databases">
        <title>Genomic Encyclopedia of Type Strains, Phase IV (KMG-IV): sequencing the most valuable type-strain genomes for metagenomic binning, comparative biology and taxonomic classification.</title>
        <authorList>
            <person name="Goeker M."/>
        </authorList>
    </citation>
    <scope>NUCLEOTIDE SEQUENCE [LARGE SCALE GENOMIC DNA]</scope>
    <source>
        <strain evidence="15 16">DSM 29661</strain>
    </source>
</reference>
<dbReference type="PIRSF" id="PIRSF006250">
    <property type="entry name" value="NadC_ModD"/>
    <property type="match status" value="1"/>
</dbReference>
<dbReference type="InterPro" id="IPR022412">
    <property type="entry name" value="Quinolinate_PRibosylTrfase_N"/>
</dbReference>
<evidence type="ECO:0000256" key="10">
    <source>
        <dbReference type="ARBA" id="ARBA00047445"/>
    </source>
</evidence>
<evidence type="ECO:0000256" key="3">
    <source>
        <dbReference type="ARBA" id="ARBA00009400"/>
    </source>
</evidence>
<comment type="subunit">
    <text evidence="4">Hexamer formed by 3 homodimers.</text>
</comment>